<comment type="caution">
    <text evidence="1">The sequence shown here is derived from an EMBL/GenBank/DDBJ whole genome shotgun (WGS) entry which is preliminary data.</text>
</comment>
<reference evidence="2 4" key="2">
    <citation type="submission" date="2018-12" db="EMBL/GenBank/DDBJ databases">
        <authorList>
            <person name="hu s."/>
            <person name="Xu Y."/>
            <person name="Xu B."/>
            <person name="Li F."/>
        </authorList>
    </citation>
    <scope>NUCLEOTIDE SEQUENCE [LARGE SCALE GENOMIC DNA]</scope>
    <source>
        <strain evidence="2 4">KSW2-17</strain>
    </source>
</reference>
<dbReference type="OrthoDB" id="4919083at2"/>
<protein>
    <submittedName>
        <fullName evidence="1">Avirulence D protein (AvrD)</fullName>
    </submittedName>
</protein>
<keyword evidence="4" id="KW-1185">Reference proteome</keyword>
<gene>
    <name evidence="1" type="ORF">CLV49_2783</name>
    <name evidence="2" type="ORF">ELQ93_05320</name>
</gene>
<sequence length="329" mass="34992">MTYLHAMTPLNLLLPGAVGKTFDDLLGPSAHRYLAESYRRVQRHYRCTVDALDGAATHLRIAGTTSLSYPADWSVGGSRAISPPHFSSVDAVLLTERIAARALAATRPPTDETVTLRHVRLRAGVRAETHLADIPVECEIGAPDGDAHATITARFGDMRVTATLDVRRHDGTPAVFPTDAVLTRTSLVIAGEIEPSHLGAQWASQVLRISEDGHLIDGVHSPTATGGADAATVSVLDLLRLSAQQAQALIYLRDGLERGSANSLWMRQAHFAVGRRDVPAGAPVALHLGIVRDQTLARGGVTWRLFDVTATDGNGSEASASLAYLASAL</sequence>
<accession>A0A2P8GYV4</accession>
<evidence type="ECO:0000313" key="4">
    <source>
        <dbReference type="Proteomes" id="UP000268291"/>
    </source>
</evidence>
<evidence type="ECO:0000313" key="2">
    <source>
        <dbReference type="EMBL" id="RUQ86413.1"/>
    </source>
</evidence>
<dbReference type="Proteomes" id="UP000241203">
    <property type="component" value="Unassembled WGS sequence"/>
</dbReference>
<organism evidence="1 3">
    <name type="scientific">Labedella gwakjiensis</name>
    <dbReference type="NCBI Taxonomy" id="390269"/>
    <lineage>
        <taxon>Bacteria</taxon>
        <taxon>Bacillati</taxon>
        <taxon>Actinomycetota</taxon>
        <taxon>Actinomycetes</taxon>
        <taxon>Micrococcales</taxon>
        <taxon>Microbacteriaceae</taxon>
        <taxon>Labedella</taxon>
    </lineage>
</organism>
<dbReference type="AlphaFoldDB" id="A0A2P8GYV4"/>
<dbReference type="EMBL" id="RZGY01000001">
    <property type="protein sequence ID" value="RUQ86413.1"/>
    <property type="molecule type" value="Genomic_DNA"/>
</dbReference>
<dbReference type="RefSeq" id="WP_106564057.1">
    <property type="nucleotide sequence ID" value="NZ_PYAU01000001.1"/>
</dbReference>
<evidence type="ECO:0000313" key="1">
    <source>
        <dbReference type="EMBL" id="PSL39149.1"/>
    </source>
</evidence>
<name>A0A2P8GYV4_9MICO</name>
<reference evidence="1 3" key="1">
    <citation type="submission" date="2018-03" db="EMBL/GenBank/DDBJ databases">
        <title>Genomic Encyclopedia of Archaeal and Bacterial Type Strains, Phase II (KMG-II): from individual species to whole genera.</title>
        <authorList>
            <person name="Goeker M."/>
        </authorList>
    </citation>
    <scope>NUCLEOTIDE SEQUENCE [LARGE SCALE GENOMIC DNA]</scope>
    <source>
        <strain evidence="1 3">DSM 21548</strain>
    </source>
</reference>
<proteinExistence type="predicted"/>
<dbReference type="EMBL" id="PYAU01000001">
    <property type="protein sequence ID" value="PSL39149.1"/>
    <property type="molecule type" value="Genomic_DNA"/>
</dbReference>
<dbReference type="Pfam" id="PF05655">
    <property type="entry name" value="AvrD"/>
    <property type="match status" value="1"/>
</dbReference>
<dbReference type="InterPro" id="IPR008799">
    <property type="entry name" value="Pseudomon_AvrD"/>
</dbReference>
<evidence type="ECO:0000313" key="3">
    <source>
        <dbReference type="Proteomes" id="UP000241203"/>
    </source>
</evidence>
<dbReference type="Proteomes" id="UP000268291">
    <property type="component" value="Unassembled WGS sequence"/>
</dbReference>